<comment type="caution">
    <text evidence="6">The sequence shown here is derived from an EMBL/GenBank/DDBJ whole genome shotgun (WGS) entry which is preliminary data.</text>
</comment>
<keyword evidence="1" id="KW-0949">S-adenosyl-L-methionine</keyword>
<dbReference type="AlphaFoldDB" id="A0A1F7X9P8"/>
<dbReference type="SFLD" id="SFLDS00029">
    <property type="entry name" value="Radical_SAM"/>
    <property type="match status" value="1"/>
</dbReference>
<dbReference type="InterPro" id="IPR013785">
    <property type="entry name" value="Aldolase_TIM"/>
</dbReference>
<dbReference type="Pfam" id="PF04055">
    <property type="entry name" value="Radical_SAM"/>
    <property type="match status" value="1"/>
</dbReference>
<dbReference type="InterPro" id="IPR007197">
    <property type="entry name" value="rSAM"/>
</dbReference>
<dbReference type="GO" id="GO:0051536">
    <property type="term" value="F:iron-sulfur cluster binding"/>
    <property type="evidence" value="ECO:0007669"/>
    <property type="project" value="UniProtKB-KW"/>
</dbReference>
<dbReference type="GO" id="GO:0003824">
    <property type="term" value="F:catalytic activity"/>
    <property type="evidence" value="ECO:0007669"/>
    <property type="project" value="InterPro"/>
</dbReference>
<evidence type="ECO:0000256" key="4">
    <source>
        <dbReference type="ARBA" id="ARBA00023014"/>
    </source>
</evidence>
<dbReference type="Gene3D" id="3.20.20.70">
    <property type="entry name" value="Aldolase class I"/>
    <property type="match status" value="1"/>
</dbReference>
<dbReference type="EMBL" id="MGFS01000026">
    <property type="protein sequence ID" value="OGM11055.1"/>
    <property type="molecule type" value="Genomic_DNA"/>
</dbReference>
<protein>
    <recommendedName>
        <fullName evidence="5">Radical SAM core domain-containing protein</fullName>
    </recommendedName>
</protein>
<evidence type="ECO:0000256" key="2">
    <source>
        <dbReference type="ARBA" id="ARBA00022723"/>
    </source>
</evidence>
<dbReference type="PANTHER" id="PTHR11228:SF7">
    <property type="entry name" value="PQQA PEPTIDE CYCLASE"/>
    <property type="match status" value="1"/>
</dbReference>
<evidence type="ECO:0000259" key="5">
    <source>
        <dbReference type="Pfam" id="PF04055"/>
    </source>
</evidence>
<dbReference type="SFLD" id="SFLDG01067">
    <property type="entry name" value="SPASM/twitch_domain_containing"/>
    <property type="match status" value="1"/>
</dbReference>
<dbReference type="InterPro" id="IPR058240">
    <property type="entry name" value="rSAM_sf"/>
</dbReference>
<dbReference type="PANTHER" id="PTHR11228">
    <property type="entry name" value="RADICAL SAM DOMAIN PROTEIN"/>
    <property type="match status" value="1"/>
</dbReference>
<evidence type="ECO:0000256" key="1">
    <source>
        <dbReference type="ARBA" id="ARBA00022691"/>
    </source>
</evidence>
<dbReference type="SUPFAM" id="SSF102114">
    <property type="entry name" value="Radical SAM enzymes"/>
    <property type="match status" value="1"/>
</dbReference>
<sequence length="299" mass="35714">MIDKIISYINNKKLIKNKIKKISAFPLEISFIMNFECNYNCTYCFAYKPKDKSEYRQHKSEEWTNRFLDIYRKYGKCRLVLTGGEPLFYKDSIDFVIKMTQYHFVSLGTNLFRDIDLIQEIISKSNHENLFITASFHPERAKIEEFVTKMKLLQNSGIKCDSTLVLYPPYLKDIDHYSNEFKSNNIPIYFFPYVGSYENRKYPENYTENELKICKKYSNAAWDKSEKEKFELPKTKNMRCFAGVKTISIYPNGDVKRCISNKKTMGNIFDKNFELFDKPRPCELDFCDCQMYWKYHLKI</sequence>
<keyword evidence="4" id="KW-0411">Iron-sulfur</keyword>
<organism evidence="6 7">
    <name type="scientific">Candidatus Woesebacteria bacterium RBG_16_34_12</name>
    <dbReference type="NCBI Taxonomy" id="1802480"/>
    <lineage>
        <taxon>Bacteria</taxon>
        <taxon>Candidatus Woeseibacteriota</taxon>
    </lineage>
</organism>
<evidence type="ECO:0000313" key="7">
    <source>
        <dbReference type="Proteomes" id="UP000177053"/>
    </source>
</evidence>
<dbReference type="Proteomes" id="UP000177053">
    <property type="component" value="Unassembled WGS sequence"/>
</dbReference>
<dbReference type="InterPro" id="IPR050377">
    <property type="entry name" value="Radical_SAM_PqqE_MftC-like"/>
</dbReference>
<keyword evidence="2" id="KW-0479">Metal-binding</keyword>
<gene>
    <name evidence="6" type="ORF">A2Z22_03630</name>
</gene>
<name>A0A1F7X9P8_9BACT</name>
<reference evidence="6 7" key="1">
    <citation type="journal article" date="2016" name="Nat. Commun.">
        <title>Thousands of microbial genomes shed light on interconnected biogeochemical processes in an aquifer system.</title>
        <authorList>
            <person name="Anantharaman K."/>
            <person name="Brown C.T."/>
            <person name="Hug L.A."/>
            <person name="Sharon I."/>
            <person name="Castelle C.J."/>
            <person name="Probst A.J."/>
            <person name="Thomas B.C."/>
            <person name="Singh A."/>
            <person name="Wilkins M.J."/>
            <person name="Karaoz U."/>
            <person name="Brodie E.L."/>
            <person name="Williams K.H."/>
            <person name="Hubbard S.S."/>
            <person name="Banfield J.F."/>
        </authorList>
    </citation>
    <scope>NUCLEOTIDE SEQUENCE [LARGE SCALE GENOMIC DNA]</scope>
</reference>
<dbReference type="CDD" id="cd01335">
    <property type="entry name" value="Radical_SAM"/>
    <property type="match status" value="1"/>
</dbReference>
<keyword evidence="3" id="KW-0408">Iron</keyword>
<dbReference type="GO" id="GO:0046872">
    <property type="term" value="F:metal ion binding"/>
    <property type="evidence" value="ECO:0007669"/>
    <property type="project" value="UniProtKB-KW"/>
</dbReference>
<evidence type="ECO:0000256" key="3">
    <source>
        <dbReference type="ARBA" id="ARBA00023004"/>
    </source>
</evidence>
<proteinExistence type="predicted"/>
<feature type="domain" description="Radical SAM core" evidence="5">
    <location>
        <begin position="37"/>
        <end position="159"/>
    </location>
</feature>
<evidence type="ECO:0000313" key="6">
    <source>
        <dbReference type="EMBL" id="OGM11055.1"/>
    </source>
</evidence>
<accession>A0A1F7X9P8</accession>